<dbReference type="Proteomes" id="UP000774326">
    <property type="component" value="Unassembled WGS sequence"/>
</dbReference>
<dbReference type="Pfam" id="PF06202">
    <property type="entry name" value="GDE_C"/>
    <property type="match status" value="1"/>
</dbReference>
<dbReference type="FunFam" id="1.50.10.10:FF:000039">
    <property type="entry name" value="Glycogen debranching enzyme Gdb1, putative"/>
    <property type="match status" value="1"/>
</dbReference>
<feature type="domain" description="Glycogen debranching enzyme central" evidence="20">
    <location>
        <begin position="708"/>
        <end position="948"/>
    </location>
</feature>
<dbReference type="SUPFAM" id="SSF51445">
    <property type="entry name" value="(Trans)glycosidases"/>
    <property type="match status" value="1"/>
</dbReference>
<dbReference type="SUPFAM" id="SSF48208">
    <property type="entry name" value="Six-hairpin glycosidases"/>
    <property type="match status" value="1"/>
</dbReference>
<keyword evidence="11" id="KW-0378">Hydrolase</keyword>
<feature type="domain" description="Glycogen debranching enzyme glucanotransferase" evidence="19">
    <location>
        <begin position="131"/>
        <end position="550"/>
    </location>
</feature>
<dbReference type="GO" id="GO:0005737">
    <property type="term" value="C:cytoplasm"/>
    <property type="evidence" value="ECO:0007669"/>
    <property type="project" value="UniProtKB-SubCell"/>
</dbReference>
<keyword evidence="13" id="KW-0511">Multifunctional enzyme</keyword>
<comment type="catalytic activity">
    <reaction evidence="2">
        <text>Hydrolysis of (1-&gt;6)-alpha-D-glucosidic branch linkages in glycogen phosphorylase limit dextrin.</text>
        <dbReference type="EC" id="3.2.1.33"/>
    </reaction>
</comment>
<dbReference type="Pfam" id="PF14701">
    <property type="entry name" value="hDGE_amylase"/>
    <property type="match status" value="1"/>
</dbReference>
<dbReference type="InterPro" id="IPR006421">
    <property type="entry name" value="Glycogen_debranch_met"/>
</dbReference>
<dbReference type="PANTHER" id="PTHR10569:SF2">
    <property type="entry name" value="GLYCOGEN DEBRANCHING ENZYME"/>
    <property type="match status" value="1"/>
</dbReference>
<dbReference type="GO" id="GO:0004134">
    <property type="term" value="F:4-alpha-glucanotransferase activity"/>
    <property type="evidence" value="ECO:0007669"/>
    <property type="project" value="UniProtKB-EC"/>
</dbReference>
<dbReference type="EC" id="3.2.1.33" evidence="6"/>
<keyword evidence="9" id="KW-0328">Glycosyltransferase</keyword>
<dbReference type="EMBL" id="JAEUBG010003391">
    <property type="protein sequence ID" value="KAH3682838.1"/>
    <property type="molecule type" value="Genomic_DNA"/>
</dbReference>
<keyword evidence="10" id="KW-0808">Transferase</keyword>
<sequence>MTTILVKVPENGGISNDGVISLPSLPLPQGYKQGDFLYNVRLSIPASCKIARDGKIWTNIPPDSTFPFSRNKFYKTVIPNSFTSDIELDFKVYQPGPYSYYVSYKDEDDVLRTTRKFYIVCPPSLSINGQFLPLNSIALESVISKWMGPRSDWDGVFEEIRKKGYNMVHFTPLQQRGHSNSPYSIYDQLTYDPELFKDEHEVASLTKSLQEEKGLLSITDIVFNHTADNSEWLREHPDSGYNKETAPHLTSAIELDGMLLEFSCQLKELGYPTVLSTVQDLLRVMEGIKEHVLAKLKLWEFYAINVKSTVEEISENWGELSKQLKDVPVDENVRSSLSKLALFTSDNSATFTLRCRDENKVDLVSFLSILNSVYQFSSIDQVKEMSQKVLDEMNVPRYKEYDSDVEFILEQLFNRIKYLRIDDHGPKLGEITEKSPLTEPYFTRFTANDGKEYQLANNGWIWNGNPLVDFASDKTKSYLLREVIIWGDCVKLRYGAKPEDSPYLWERIEEYVVQNARVFSGFRIDNCHSTPLHVGEYFLDVARRENPNIYIVAELFSGSEEMDNLFVERLGISSLIREAMQAWSVDELSSLVHRHAGLPIGSFQPLPLDDFAYPPASEIGDIVNTLQTLSEIKIPRILKPSKTHALFMDCTHDNETPYDKRTVEDTLPNAALVSLCYTAVGSVFGYDECYPHLLDVVGEKREYTYGKGIGEVKSKLYKLRKSISDSSFNPEDHEMHVHHEGQYITLQRLNAKSGQGCFLVARTKFGNNDGDQYLAPIVLKGTTAEYDFGYSLKKTGEPSKDASKLTSVPVEVDELEAPIIEKLDNGDTKITLPGYFPQGSVLILKTSFNSVDPKLDEFLRSGAVESTKNLNLYDLNALLFKCESEERDASAGREGTYDIPGYGHLVYAGLQGWISVLRDVIQENNLSHPVADHLRSGRWALDHTTNRLRKFSNDAVDAFSQWLQERLERIKSVPFFLIPRYFALVIGIGYEALRFRALSHFTADIQKGNLFVQRLAMTSLQMVGNMRSTSLTPSKGVPCLAAGLPHFSYDYMRCWGRDVFISVRGLLLATGRFEDAKCHILFFASTLKHGLIPNLLDAGRNPRYNARDAAWFFLQCIQDYIAIVPNGELILKEKVKRRFPLDDTYITYDDPRAFSYETSVEDIIHEILSRHAKGIKYREANAGPRLDSQMTDEGFNVEVYVDWETGLVHGGSQWNCGTWMDKMGESEKAHSKGYPGTPRDGAAVEINGLMKSAIRFVIELKKQGLFQYSSVVKNDGSSVSYEEWNELIQKNFEKCYYIPLNPEEDINFNLDSTIINRRGIYKDLYKSGKPYEDYQLRPNFTIAMVVAPELFTHERALKAIQIADEAIRGPLGMSTLDPSDLNYRPYYRNSEDSEDFSTSKGRNYHQGPEWVWVYGFFLRAYYQLHSDDEAFRTSSGEISPALYQLLTVRLSSHRKWIRDSPWSGLTELTNKNGELCGDSSPTQAWSTSCLLDLYFDLFKNEQ</sequence>
<feature type="domain" description="Eukaryotic glycogen debranching enzyme N-terminal" evidence="18">
    <location>
        <begin position="40"/>
        <end position="128"/>
    </location>
</feature>
<evidence type="ECO:0000259" key="20">
    <source>
        <dbReference type="Pfam" id="PF14702"/>
    </source>
</evidence>
<evidence type="ECO:0000256" key="14">
    <source>
        <dbReference type="ARBA" id="ARBA00023295"/>
    </source>
</evidence>
<evidence type="ECO:0000259" key="17">
    <source>
        <dbReference type="Pfam" id="PF06202"/>
    </source>
</evidence>
<dbReference type="Pfam" id="PF14702">
    <property type="entry name" value="hGDE_central"/>
    <property type="match status" value="1"/>
</dbReference>
<comment type="caution">
    <text evidence="21">The sequence shown here is derived from an EMBL/GenBank/DDBJ whole genome shotgun (WGS) entry which is preliminary data.</text>
</comment>
<keyword evidence="12" id="KW-0320">Glycogen biosynthesis</keyword>
<dbReference type="NCBIfam" id="TIGR01531">
    <property type="entry name" value="glyc_debranch"/>
    <property type="match status" value="1"/>
</dbReference>
<dbReference type="GO" id="GO:0004135">
    <property type="term" value="F:amylo-alpha-1,6-glucosidase activity"/>
    <property type="evidence" value="ECO:0007669"/>
    <property type="project" value="UniProtKB-EC"/>
</dbReference>
<evidence type="ECO:0000256" key="6">
    <source>
        <dbReference type="ARBA" id="ARBA00012778"/>
    </source>
</evidence>
<evidence type="ECO:0000259" key="19">
    <source>
        <dbReference type="Pfam" id="PF14701"/>
    </source>
</evidence>
<dbReference type="EC" id="2.4.1.25" evidence="5"/>
<dbReference type="InterPro" id="IPR032790">
    <property type="entry name" value="GDE_C"/>
</dbReference>
<evidence type="ECO:0000256" key="10">
    <source>
        <dbReference type="ARBA" id="ARBA00022679"/>
    </source>
</evidence>
<proteinExistence type="inferred from homology"/>
<reference evidence="21" key="2">
    <citation type="submission" date="2021-01" db="EMBL/GenBank/DDBJ databases">
        <authorList>
            <person name="Schikora-Tamarit M.A."/>
        </authorList>
    </citation>
    <scope>NUCLEOTIDE SEQUENCE</scope>
    <source>
        <strain evidence="21">CBS2887</strain>
    </source>
</reference>
<dbReference type="InterPro" id="IPR032788">
    <property type="entry name" value="AGL_central"/>
</dbReference>
<dbReference type="InterPro" id="IPR029436">
    <property type="entry name" value="AGL_euk_N"/>
</dbReference>
<evidence type="ECO:0000256" key="11">
    <source>
        <dbReference type="ARBA" id="ARBA00022801"/>
    </source>
</evidence>
<dbReference type="InterPro" id="IPR032792">
    <property type="entry name" value="AGL_glucanoTrfase"/>
</dbReference>
<reference evidence="21" key="1">
    <citation type="journal article" date="2021" name="Open Biol.">
        <title>Shared evolutionary footprints suggest mitochondrial oxidative damage underlies multiple complex I losses in fungi.</title>
        <authorList>
            <person name="Schikora-Tamarit M.A."/>
            <person name="Marcet-Houben M."/>
            <person name="Nosek J."/>
            <person name="Gabaldon T."/>
        </authorList>
    </citation>
    <scope>NUCLEOTIDE SEQUENCE</scope>
    <source>
        <strain evidence="21">CBS2887</strain>
    </source>
</reference>
<evidence type="ECO:0000256" key="7">
    <source>
        <dbReference type="ARBA" id="ARBA00020723"/>
    </source>
</evidence>
<dbReference type="FunFam" id="3.20.20.80:FF:000242">
    <property type="entry name" value="Glycogen debranching enzyme Gdb1, putative"/>
    <property type="match status" value="1"/>
</dbReference>
<protein>
    <recommendedName>
        <fullName evidence="7">Glycogen debranching enzyme</fullName>
        <ecNumber evidence="5">2.4.1.25</ecNumber>
        <ecNumber evidence="6">3.2.1.33</ecNumber>
    </recommendedName>
    <alternativeName>
        <fullName evidence="16">Glycogen debrancher</fullName>
    </alternativeName>
</protein>
<accession>A0A9P8Q2K8</accession>
<keyword evidence="22" id="KW-1185">Reference proteome</keyword>
<feature type="domain" description="Glycogen debranching enzyme C-terminal" evidence="17">
    <location>
        <begin position="1018"/>
        <end position="1491"/>
    </location>
</feature>
<dbReference type="InterPro" id="IPR017853">
    <property type="entry name" value="GH"/>
</dbReference>
<evidence type="ECO:0000256" key="3">
    <source>
        <dbReference type="ARBA" id="ARBA00003530"/>
    </source>
</evidence>
<keyword evidence="8" id="KW-0963">Cytoplasm</keyword>
<comment type="subcellular location">
    <subcellularLocation>
        <location evidence="4">Cytoplasm</location>
    </subcellularLocation>
</comment>
<dbReference type="Gene3D" id="1.50.10.10">
    <property type="match status" value="1"/>
</dbReference>
<evidence type="ECO:0000259" key="18">
    <source>
        <dbReference type="Pfam" id="PF14699"/>
    </source>
</evidence>
<dbReference type="Gene3D" id="3.20.20.80">
    <property type="entry name" value="Glycosidases"/>
    <property type="match status" value="2"/>
</dbReference>
<evidence type="ECO:0000256" key="5">
    <source>
        <dbReference type="ARBA" id="ARBA00012560"/>
    </source>
</evidence>
<evidence type="ECO:0000313" key="22">
    <source>
        <dbReference type="Proteomes" id="UP000774326"/>
    </source>
</evidence>
<evidence type="ECO:0000256" key="4">
    <source>
        <dbReference type="ARBA" id="ARBA00004496"/>
    </source>
</evidence>
<comment type="similarity">
    <text evidence="15">Belongs to the glycogen debranching enzyme family.</text>
</comment>
<evidence type="ECO:0000256" key="13">
    <source>
        <dbReference type="ARBA" id="ARBA00023268"/>
    </source>
</evidence>
<evidence type="ECO:0000256" key="1">
    <source>
        <dbReference type="ARBA" id="ARBA00000439"/>
    </source>
</evidence>
<evidence type="ECO:0000256" key="15">
    <source>
        <dbReference type="ARBA" id="ARBA00025780"/>
    </source>
</evidence>
<evidence type="ECO:0000256" key="9">
    <source>
        <dbReference type="ARBA" id="ARBA00022676"/>
    </source>
</evidence>
<name>A0A9P8Q2K8_WICPI</name>
<dbReference type="Pfam" id="PF14699">
    <property type="entry name" value="hGDE_N"/>
    <property type="match status" value="1"/>
</dbReference>
<organism evidence="21 22">
    <name type="scientific">Wickerhamomyces pijperi</name>
    <name type="common">Yeast</name>
    <name type="synonym">Pichia pijperi</name>
    <dbReference type="NCBI Taxonomy" id="599730"/>
    <lineage>
        <taxon>Eukaryota</taxon>
        <taxon>Fungi</taxon>
        <taxon>Dikarya</taxon>
        <taxon>Ascomycota</taxon>
        <taxon>Saccharomycotina</taxon>
        <taxon>Saccharomycetes</taxon>
        <taxon>Phaffomycetales</taxon>
        <taxon>Wickerhamomycetaceae</taxon>
        <taxon>Wickerhamomyces</taxon>
    </lineage>
</organism>
<evidence type="ECO:0000256" key="12">
    <source>
        <dbReference type="ARBA" id="ARBA00023056"/>
    </source>
</evidence>
<dbReference type="InterPro" id="IPR012341">
    <property type="entry name" value="6hp_glycosidase-like_sf"/>
</dbReference>
<evidence type="ECO:0000256" key="16">
    <source>
        <dbReference type="ARBA" id="ARBA00031477"/>
    </source>
</evidence>
<dbReference type="PANTHER" id="PTHR10569">
    <property type="entry name" value="GLYCOGEN DEBRANCHING ENZYME"/>
    <property type="match status" value="1"/>
</dbReference>
<comment type="function">
    <text evidence="3">Multifunctional enzyme acting as 1,4-alpha-D-glucan:1,4-alpha-D-glucan 4-alpha-D-glycosyltransferase and amylo-1,6-glucosidase in glycogen degradation.</text>
</comment>
<dbReference type="OrthoDB" id="10248904at2759"/>
<evidence type="ECO:0000313" key="21">
    <source>
        <dbReference type="EMBL" id="KAH3682838.1"/>
    </source>
</evidence>
<evidence type="ECO:0000256" key="2">
    <source>
        <dbReference type="ARBA" id="ARBA00000927"/>
    </source>
</evidence>
<dbReference type="GO" id="GO:0005978">
    <property type="term" value="P:glycogen biosynthetic process"/>
    <property type="evidence" value="ECO:0007669"/>
    <property type="project" value="UniProtKB-KW"/>
</dbReference>
<dbReference type="CDD" id="cd11327">
    <property type="entry name" value="AmyAc_Glg_debranch_2"/>
    <property type="match status" value="1"/>
</dbReference>
<keyword evidence="14" id="KW-0326">Glycosidase</keyword>
<dbReference type="InterPro" id="IPR008928">
    <property type="entry name" value="6-hairpin_glycosidase_sf"/>
</dbReference>
<dbReference type="GO" id="GO:0005980">
    <property type="term" value="P:glycogen catabolic process"/>
    <property type="evidence" value="ECO:0007669"/>
    <property type="project" value="InterPro"/>
</dbReference>
<dbReference type="InterPro" id="IPR010401">
    <property type="entry name" value="AGL/Gdb1"/>
</dbReference>
<comment type="catalytic activity">
    <reaction evidence="1">
        <text>Transfers a segment of a (1-&gt;4)-alpha-D-glucan to a new position in an acceptor, which may be glucose or a (1-&gt;4)-alpha-D-glucan.</text>
        <dbReference type="EC" id="2.4.1.25"/>
    </reaction>
</comment>
<gene>
    <name evidence="21" type="ORF">WICPIJ_006177</name>
</gene>
<evidence type="ECO:0000256" key="8">
    <source>
        <dbReference type="ARBA" id="ARBA00022490"/>
    </source>
</evidence>